<comment type="similarity">
    <text evidence="1">Belongs to the thioredoxin family. DsbA subfamily.</text>
</comment>
<keyword evidence="2" id="KW-0732">Signal</keyword>
<dbReference type="Gene3D" id="3.40.30.10">
    <property type="entry name" value="Glutaredoxin"/>
    <property type="match status" value="1"/>
</dbReference>
<dbReference type="InterPro" id="IPR012336">
    <property type="entry name" value="Thioredoxin-like_fold"/>
</dbReference>
<sequence>MADWVRGDANAKVTLVEYSDFQCPACAAYYPLVKKLEEKFGSQMSFTYRHFPLSQIHKNAELAAMAAEAAGLQGKFWEMHDMLFENQTAWSNNYNAKKVFIGYAEKLVLNTDQFENDLDRKDLRDKIAANYKEGVSIGINGTPSFFVNGVKITNPKSYEEFEKIISEKLAQ</sequence>
<gene>
    <name evidence="7" type="ORF">A3J61_00135</name>
</gene>
<accession>A0A1F6VSZ9</accession>
<proteinExistence type="inferred from homology"/>
<evidence type="ECO:0000256" key="4">
    <source>
        <dbReference type="ARBA" id="ARBA00023157"/>
    </source>
</evidence>
<dbReference type="InterPro" id="IPR013766">
    <property type="entry name" value="Thioredoxin_domain"/>
</dbReference>
<evidence type="ECO:0000313" key="7">
    <source>
        <dbReference type="EMBL" id="OGI72699.1"/>
    </source>
</evidence>
<dbReference type="STRING" id="1801752.A3J61_00135"/>
<name>A0A1F6VSZ9_9BACT</name>
<reference evidence="7 8" key="1">
    <citation type="journal article" date="2016" name="Nat. Commun.">
        <title>Thousands of microbial genomes shed light on interconnected biogeochemical processes in an aquifer system.</title>
        <authorList>
            <person name="Anantharaman K."/>
            <person name="Brown C.T."/>
            <person name="Hug L.A."/>
            <person name="Sharon I."/>
            <person name="Castelle C.J."/>
            <person name="Probst A.J."/>
            <person name="Thomas B.C."/>
            <person name="Singh A."/>
            <person name="Wilkins M.J."/>
            <person name="Karaoz U."/>
            <person name="Brodie E.L."/>
            <person name="Williams K.H."/>
            <person name="Hubbard S.S."/>
            <person name="Banfield J.F."/>
        </authorList>
    </citation>
    <scope>NUCLEOTIDE SEQUENCE [LARGE SCALE GENOMIC DNA]</scope>
</reference>
<dbReference type="EMBL" id="MFUC01000001">
    <property type="protein sequence ID" value="OGI72699.1"/>
    <property type="molecule type" value="Genomic_DNA"/>
</dbReference>
<dbReference type="AlphaFoldDB" id="A0A1F6VSZ9"/>
<evidence type="ECO:0000256" key="1">
    <source>
        <dbReference type="ARBA" id="ARBA00005791"/>
    </source>
</evidence>
<evidence type="ECO:0000313" key="8">
    <source>
        <dbReference type="Proteomes" id="UP000179686"/>
    </source>
</evidence>
<dbReference type="Proteomes" id="UP000179686">
    <property type="component" value="Unassembled WGS sequence"/>
</dbReference>
<keyword evidence="4" id="KW-1015">Disulfide bond</keyword>
<evidence type="ECO:0000256" key="5">
    <source>
        <dbReference type="ARBA" id="ARBA00023284"/>
    </source>
</evidence>
<dbReference type="PROSITE" id="PS51352">
    <property type="entry name" value="THIOREDOXIN_2"/>
    <property type="match status" value="1"/>
</dbReference>
<dbReference type="PANTHER" id="PTHR13887">
    <property type="entry name" value="GLUTATHIONE S-TRANSFERASE KAPPA"/>
    <property type="match status" value="1"/>
</dbReference>
<dbReference type="SUPFAM" id="SSF52833">
    <property type="entry name" value="Thioredoxin-like"/>
    <property type="match status" value="1"/>
</dbReference>
<evidence type="ECO:0000256" key="2">
    <source>
        <dbReference type="ARBA" id="ARBA00022729"/>
    </source>
</evidence>
<protein>
    <recommendedName>
        <fullName evidence="6">Thioredoxin domain-containing protein</fullName>
    </recommendedName>
</protein>
<keyword evidence="3" id="KW-0560">Oxidoreductase</keyword>
<evidence type="ECO:0000259" key="6">
    <source>
        <dbReference type="PROSITE" id="PS51352"/>
    </source>
</evidence>
<dbReference type="InterPro" id="IPR036249">
    <property type="entry name" value="Thioredoxin-like_sf"/>
</dbReference>
<organism evidence="7 8">
    <name type="scientific">Candidatus Nomurabacteria bacterium RIFCSPHIGHO2_02_FULL_38_15</name>
    <dbReference type="NCBI Taxonomy" id="1801752"/>
    <lineage>
        <taxon>Bacteria</taxon>
        <taxon>Candidatus Nomuraibacteriota</taxon>
    </lineage>
</organism>
<dbReference type="Pfam" id="PF13462">
    <property type="entry name" value="Thioredoxin_4"/>
    <property type="match status" value="1"/>
</dbReference>
<keyword evidence="5" id="KW-0676">Redox-active center</keyword>
<dbReference type="PANTHER" id="PTHR13887:SF14">
    <property type="entry name" value="DISULFIDE BOND FORMATION PROTEIN D"/>
    <property type="match status" value="1"/>
</dbReference>
<feature type="domain" description="Thioredoxin" evidence="6">
    <location>
        <begin position="1"/>
        <end position="170"/>
    </location>
</feature>
<evidence type="ECO:0000256" key="3">
    <source>
        <dbReference type="ARBA" id="ARBA00023002"/>
    </source>
</evidence>
<dbReference type="GO" id="GO:0016491">
    <property type="term" value="F:oxidoreductase activity"/>
    <property type="evidence" value="ECO:0007669"/>
    <property type="project" value="UniProtKB-KW"/>
</dbReference>
<comment type="caution">
    <text evidence="7">The sequence shown here is derived from an EMBL/GenBank/DDBJ whole genome shotgun (WGS) entry which is preliminary data.</text>
</comment>